<dbReference type="Proteomes" id="UP000053732">
    <property type="component" value="Unassembled WGS sequence"/>
</dbReference>
<protein>
    <submittedName>
        <fullName evidence="1">Str. FM013</fullName>
    </submittedName>
</protein>
<reference evidence="1 2" key="1">
    <citation type="journal article" date="2014" name="Nat. Commun.">
        <title>Multiple recent horizontal transfers of a large genomic region in cheese making fungi.</title>
        <authorList>
            <person name="Cheeseman K."/>
            <person name="Ropars J."/>
            <person name="Renault P."/>
            <person name="Dupont J."/>
            <person name="Gouzy J."/>
            <person name="Branca A."/>
            <person name="Abraham A.L."/>
            <person name="Ceppi M."/>
            <person name="Conseiller E."/>
            <person name="Debuchy R."/>
            <person name="Malagnac F."/>
            <person name="Goarin A."/>
            <person name="Silar P."/>
            <person name="Lacoste S."/>
            <person name="Sallet E."/>
            <person name="Bensimon A."/>
            <person name="Giraud T."/>
            <person name="Brygoo Y."/>
        </authorList>
    </citation>
    <scope>NUCLEOTIDE SEQUENCE [LARGE SCALE GENOMIC DNA]</scope>
    <source>
        <strain evidence="2">FM 013</strain>
    </source>
</reference>
<name>A0A0G4PBP6_PENC3</name>
<organism evidence="1 2">
    <name type="scientific">Penicillium camemberti (strain FM 013)</name>
    <dbReference type="NCBI Taxonomy" id="1429867"/>
    <lineage>
        <taxon>Eukaryota</taxon>
        <taxon>Fungi</taxon>
        <taxon>Dikarya</taxon>
        <taxon>Ascomycota</taxon>
        <taxon>Pezizomycotina</taxon>
        <taxon>Eurotiomycetes</taxon>
        <taxon>Eurotiomycetidae</taxon>
        <taxon>Eurotiales</taxon>
        <taxon>Aspergillaceae</taxon>
        <taxon>Penicillium</taxon>
    </lineage>
</organism>
<keyword evidence="2" id="KW-1185">Reference proteome</keyword>
<evidence type="ECO:0000313" key="2">
    <source>
        <dbReference type="Proteomes" id="UP000053732"/>
    </source>
</evidence>
<dbReference type="AlphaFoldDB" id="A0A0G4PBP6"/>
<sequence>MKLPTTNVAIIGASLFGFSLAIALPKGFVTYTIHDVRPCLKSIGGAIVLCSNAPVIIDKPDAFVRIQPENYGLGSMTSTPVQRTEYDVGIRSGYGYFGVRVYHHVVIKDLWSSGASAHSRYLYGVVSSGSEALSGRTWAFASGRTGGGGAIYPHSTDTIQHRGETTDIPTTQISLETTAEQYSLPVIIMSQTTGSL</sequence>
<accession>A0A0G4PBP6</accession>
<proteinExistence type="predicted"/>
<gene>
    <name evidence="1" type="ORF">PCAMFM013_S010g000132</name>
</gene>
<dbReference type="InterPro" id="IPR036188">
    <property type="entry name" value="FAD/NAD-bd_sf"/>
</dbReference>
<evidence type="ECO:0000313" key="1">
    <source>
        <dbReference type="EMBL" id="CRL23694.1"/>
    </source>
</evidence>
<dbReference type="SUPFAM" id="SSF51905">
    <property type="entry name" value="FAD/NAD(P)-binding domain"/>
    <property type="match status" value="1"/>
</dbReference>
<dbReference type="EMBL" id="HG793143">
    <property type="protein sequence ID" value="CRL23694.1"/>
    <property type="molecule type" value="Genomic_DNA"/>
</dbReference>
<dbReference type="STRING" id="1429867.A0A0G4PBP6"/>